<gene>
    <name evidence="10" type="ORF">SLNWT_6992</name>
</gene>
<dbReference type="GO" id="GO:0031177">
    <property type="term" value="F:phosphopantetheine binding"/>
    <property type="evidence" value="ECO:0007669"/>
    <property type="project" value="InterPro"/>
</dbReference>
<dbReference type="InterPro" id="IPR042104">
    <property type="entry name" value="PKS_dehydratase_sf"/>
</dbReference>
<dbReference type="EMBL" id="CP010519">
    <property type="protein sequence ID" value="AJE87368.1"/>
    <property type="molecule type" value="Genomic_DNA"/>
</dbReference>
<dbReference type="Pfam" id="PF00698">
    <property type="entry name" value="Acyl_transf_1"/>
    <property type="match status" value="1"/>
</dbReference>
<dbReference type="InterPro" id="IPR009081">
    <property type="entry name" value="PP-bd_ACP"/>
</dbReference>
<evidence type="ECO:0000256" key="5">
    <source>
        <dbReference type="ARBA" id="ARBA00023194"/>
    </source>
</evidence>
<dbReference type="InterPro" id="IPR032821">
    <property type="entry name" value="PKS_assoc"/>
</dbReference>
<dbReference type="SMART" id="SM01294">
    <property type="entry name" value="PKS_PP_betabranch"/>
    <property type="match status" value="1"/>
</dbReference>
<dbReference type="Gene3D" id="3.10.129.10">
    <property type="entry name" value="Hotdog Thioesterase"/>
    <property type="match status" value="1"/>
</dbReference>
<dbReference type="PROSITE" id="PS00606">
    <property type="entry name" value="KS3_1"/>
    <property type="match status" value="1"/>
</dbReference>
<dbReference type="GO" id="GO:0006633">
    <property type="term" value="P:fatty acid biosynthetic process"/>
    <property type="evidence" value="ECO:0007669"/>
    <property type="project" value="InterPro"/>
</dbReference>
<evidence type="ECO:0000256" key="7">
    <source>
        <dbReference type="SAM" id="MobiDB-lite"/>
    </source>
</evidence>
<dbReference type="InterPro" id="IPR014043">
    <property type="entry name" value="Acyl_transferase_dom"/>
</dbReference>
<evidence type="ECO:0000259" key="8">
    <source>
        <dbReference type="PROSITE" id="PS50075"/>
    </source>
</evidence>
<dbReference type="KEGG" id="sals:SLNWT_6992"/>
<organism evidence="10 11">
    <name type="scientific">Streptomyces albus (strain ATCC 21838 / DSM 41398 / FERM P-419 / JCM 4703 / NBRC 107858)</name>
    <dbReference type="NCBI Taxonomy" id="1081613"/>
    <lineage>
        <taxon>Bacteria</taxon>
        <taxon>Bacillati</taxon>
        <taxon>Actinomycetota</taxon>
        <taxon>Actinomycetes</taxon>
        <taxon>Kitasatosporales</taxon>
        <taxon>Streptomycetaceae</taxon>
        <taxon>Streptomyces</taxon>
    </lineage>
</organism>
<dbReference type="SUPFAM" id="SSF52151">
    <property type="entry name" value="FabD/lysophospholipase-like"/>
    <property type="match status" value="1"/>
</dbReference>
<dbReference type="InterPro" id="IPR006162">
    <property type="entry name" value="Ppantetheine_attach_site"/>
</dbReference>
<dbReference type="Gene3D" id="1.10.1200.10">
    <property type="entry name" value="ACP-like"/>
    <property type="match status" value="1"/>
</dbReference>
<dbReference type="SMART" id="SM00827">
    <property type="entry name" value="PKS_AT"/>
    <property type="match status" value="1"/>
</dbReference>
<dbReference type="GO" id="GO:0005886">
    <property type="term" value="C:plasma membrane"/>
    <property type="evidence" value="ECO:0007669"/>
    <property type="project" value="TreeGrafter"/>
</dbReference>
<feature type="region of interest" description="Disordered" evidence="7">
    <location>
        <begin position="1126"/>
        <end position="1152"/>
    </location>
</feature>
<dbReference type="InterPro" id="IPR014030">
    <property type="entry name" value="Ketoacyl_synth_N"/>
</dbReference>
<evidence type="ECO:0000256" key="2">
    <source>
        <dbReference type="ARBA" id="ARBA00022450"/>
    </source>
</evidence>
<dbReference type="InterPro" id="IPR014031">
    <property type="entry name" value="Ketoacyl_synth_C"/>
</dbReference>
<dbReference type="Pfam" id="PF16197">
    <property type="entry name" value="KAsynt_C_assoc"/>
    <property type="match status" value="1"/>
</dbReference>
<dbReference type="SMART" id="SM00823">
    <property type="entry name" value="PKS_PP"/>
    <property type="match status" value="1"/>
</dbReference>
<dbReference type="PROSITE" id="PS52004">
    <property type="entry name" value="KS3_2"/>
    <property type="match status" value="1"/>
</dbReference>
<dbReference type="Gene3D" id="3.10.129.110">
    <property type="entry name" value="Polyketide synthase dehydratase"/>
    <property type="match status" value="1"/>
</dbReference>
<accession>A0A0B5EX46</accession>
<evidence type="ECO:0000259" key="9">
    <source>
        <dbReference type="PROSITE" id="PS52004"/>
    </source>
</evidence>
<dbReference type="InterPro" id="IPR020807">
    <property type="entry name" value="PKS_DH"/>
</dbReference>
<name>A0A0B5EX46_STRA4</name>
<dbReference type="SUPFAM" id="SSF55048">
    <property type="entry name" value="Probable ACP-binding domain of malonyl-CoA ACP transacylase"/>
    <property type="match status" value="1"/>
</dbReference>
<dbReference type="SMART" id="SM00825">
    <property type="entry name" value="PKS_KS"/>
    <property type="match status" value="1"/>
</dbReference>
<evidence type="ECO:0000313" key="10">
    <source>
        <dbReference type="EMBL" id="AJE87368.1"/>
    </source>
</evidence>
<protein>
    <submittedName>
        <fullName evidence="10">Beta-ketoacyl synthase</fullName>
    </submittedName>
</protein>
<dbReference type="PANTHER" id="PTHR43775:SF37">
    <property type="entry name" value="SI:DKEY-61P9.11"/>
    <property type="match status" value="1"/>
</dbReference>
<dbReference type="PROSITE" id="PS00012">
    <property type="entry name" value="PHOSPHOPANTETHEINE"/>
    <property type="match status" value="1"/>
</dbReference>
<evidence type="ECO:0000313" key="11">
    <source>
        <dbReference type="Proteomes" id="UP000031523"/>
    </source>
</evidence>
<dbReference type="Pfam" id="PF00550">
    <property type="entry name" value="PP-binding"/>
    <property type="match status" value="1"/>
</dbReference>
<keyword evidence="6" id="KW-0012">Acyltransferase</keyword>
<feature type="domain" description="Carrier" evidence="8">
    <location>
        <begin position="1167"/>
        <end position="1245"/>
    </location>
</feature>
<dbReference type="CDD" id="cd00833">
    <property type="entry name" value="PKS"/>
    <property type="match status" value="1"/>
</dbReference>
<sequence length="1291" mass="134992">MPEQSGAGQVAVVGIGCRVPGAESPEELWALLSEGRDAVTAVPEDRTRFASAVRSAGERGTGAGWGGFLTDIGAWDPGFFGVSPAEAAATDPQQALALEVAWRALENAGVPRGDLAGSRTGVFFGQATHDHAVLLGDGPVSALNGPYTNPGLSHAITANRMSYLWDLRGPSLAVDTACSSSLVAVHLAVQSLLSEECDRAIAGGVNAMLSPVPQLGAAGLTALAPDGRCRTFDSAGRGYVRSEGAGAVILRRLDDALAAGEHIHAVISGTGVNQDGRTNGLTAPSGRAQTELLTQSLRRAGILAAEELGYAELHGTGTPLGDPIEARALANALSEVLGEDRPALPVGSVKANIGHLEAAAGIVGLIRTALILGHGRIPGNPHLREVNPRIDLDAFRLRISPESLPWPVDARAASVSSFGFGGTNASVILSRTPSRSPRTDGVRVPAGPVVLPLSARNPEALAGTAALWTDRVRSAADWEEVGHLVRAAAAHRTPFECRVGIVASDAAELAESLEEAAGGREFTHALPTDAARLGFVYSGHGSQWEGMGRELLRTSPAFARRVQEADEVLAPLLGWSPLAALRQELPVDLDDISVIQPLILTVQLALTEELAELGIHPDAVAGHSMGELGAAVVASRIGLATAGRVLRARNEAVEVVRGKGGMAVVEASAEEAREVLLGIGSPVTVAADNSPRACLVTGTTEELARVEAEFEARGQDTRRVKVDYPSHGPLMREPVELMAAALGRLPAPPTREDTSPRFYSAVYGKAFDGVLDTGYWKENLTAPVRAREVVAAMAEDGITHFLEISPHPVLLVALREVLQEGGHRAVALPTGHRKRPSGHGLLPVAAELFEHGGGPVTEPDPVTRALAPTLPGHPFRRQPVYHLHTGPAQRTQRRTVPGTLTETGFQPGTFLTEVTLPEARAEHRVAGREAVSAAELIALACWAAEQAGLDGPCAVRNLEMSRTLPADPATPLQLALVRGGDPLREPGPPALVTFYFRNESGQWLRAASCTVARDTGESVPMAATDLVQVKVAATERGTGPATTPGLLDPALPAAAEALFGDPASLADVLVSHIGSARVLPRLWSAQEANVACRLRRDGEELHIDLDLVDSSGELLAQIHHITLQHLSRSPGAPPDAPLAGTETVDGSAPSGRHPLRQQLARLGDVPERRTTLGAWVRSALGAILPGGFPDGGTEEMPFTSLGLESLMGVELRNRLEAELGLRLSVALVWAHPTIHQLCDALLEVLDAEEAPTAQQADGSAQRQASVSEGPAAAPDALAQLLAELDSPEGAS</sequence>
<evidence type="ECO:0000256" key="3">
    <source>
        <dbReference type="ARBA" id="ARBA00022553"/>
    </source>
</evidence>
<keyword evidence="3" id="KW-0597">Phosphoprotein</keyword>
<dbReference type="InterPro" id="IPR016036">
    <property type="entry name" value="Malonyl_transacylase_ACP-bd"/>
</dbReference>
<dbReference type="PANTHER" id="PTHR43775">
    <property type="entry name" value="FATTY ACID SYNTHASE"/>
    <property type="match status" value="1"/>
</dbReference>
<dbReference type="PROSITE" id="PS50075">
    <property type="entry name" value="CARRIER"/>
    <property type="match status" value="1"/>
</dbReference>
<dbReference type="InterPro" id="IPR018201">
    <property type="entry name" value="Ketoacyl_synth_AS"/>
</dbReference>
<dbReference type="Gene3D" id="3.30.70.3290">
    <property type="match status" value="1"/>
</dbReference>
<evidence type="ECO:0000256" key="4">
    <source>
        <dbReference type="ARBA" id="ARBA00022679"/>
    </source>
</evidence>
<keyword evidence="2" id="KW-0596">Phosphopantetheine</keyword>
<dbReference type="InterPro" id="IPR020841">
    <property type="entry name" value="PKS_Beta-ketoAc_synthase_dom"/>
</dbReference>
<keyword evidence="4" id="KW-0808">Transferase</keyword>
<feature type="domain" description="Ketosynthase family 3 (KS3)" evidence="9">
    <location>
        <begin position="7"/>
        <end position="431"/>
    </location>
</feature>
<keyword evidence="11" id="KW-1185">Reference proteome</keyword>
<evidence type="ECO:0000256" key="1">
    <source>
        <dbReference type="ARBA" id="ARBA00004792"/>
    </source>
</evidence>
<proteinExistence type="predicted"/>
<dbReference type="GO" id="GO:0004312">
    <property type="term" value="F:fatty acid synthase activity"/>
    <property type="evidence" value="ECO:0007669"/>
    <property type="project" value="TreeGrafter"/>
</dbReference>
<feature type="compositionally biased region" description="Polar residues" evidence="7">
    <location>
        <begin position="1252"/>
        <end position="1266"/>
    </location>
</feature>
<dbReference type="GO" id="GO:0005737">
    <property type="term" value="C:cytoplasm"/>
    <property type="evidence" value="ECO:0007669"/>
    <property type="project" value="TreeGrafter"/>
</dbReference>
<dbReference type="InterPro" id="IPR050091">
    <property type="entry name" value="PKS_NRPS_Biosynth_Enz"/>
</dbReference>
<evidence type="ECO:0000256" key="6">
    <source>
        <dbReference type="ARBA" id="ARBA00023315"/>
    </source>
</evidence>
<keyword evidence="5" id="KW-0045">Antibiotic biosynthesis</keyword>
<dbReference type="GO" id="GO:0071770">
    <property type="term" value="P:DIM/DIP cell wall layer assembly"/>
    <property type="evidence" value="ECO:0007669"/>
    <property type="project" value="TreeGrafter"/>
</dbReference>
<dbReference type="SMART" id="SM00826">
    <property type="entry name" value="PKS_DH"/>
    <property type="match status" value="1"/>
</dbReference>
<dbReference type="Pfam" id="PF00109">
    <property type="entry name" value="ketoacyl-synt"/>
    <property type="match status" value="1"/>
</dbReference>
<comment type="pathway">
    <text evidence="1">Antibiotic biosynthesis.</text>
</comment>
<dbReference type="InterPro" id="IPR016039">
    <property type="entry name" value="Thiolase-like"/>
</dbReference>
<dbReference type="Gene3D" id="3.40.47.10">
    <property type="match status" value="1"/>
</dbReference>
<dbReference type="InterPro" id="IPR020806">
    <property type="entry name" value="PKS_PP-bd"/>
</dbReference>
<dbReference type="GO" id="GO:0004315">
    <property type="term" value="F:3-oxoacyl-[acyl-carrier-protein] synthase activity"/>
    <property type="evidence" value="ECO:0007669"/>
    <property type="project" value="InterPro"/>
</dbReference>
<dbReference type="GO" id="GO:0017000">
    <property type="term" value="P:antibiotic biosynthetic process"/>
    <property type="evidence" value="ECO:0007669"/>
    <property type="project" value="UniProtKB-KW"/>
</dbReference>
<dbReference type="SUPFAM" id="SSF53901">
    <property type="entry name" value="Thiolase-like"/>
    <property type="match status" value="1"/>
</dbReference>
<reference evidence="10 11" key="1">
    <citation type="submission" date="2015-01" db="EMBL/GenBank/DDBJ databases">
        <title>Enhanced salinomycin production by adjusting the supply of polyketide extender units in Streptomyce albus DSM 41398.</title>
        <authorList>
            <person name="Lu C."/>
        </authorList>
    </citation>
    <scope>NUCLEOTIDE SEQUENCE [LARGE SCALE GENOMIC DNA]</scope>
    <source>
        <strain evidence="11">ATCC 21838 / DSM 41398 / FERM P-419 / JCM 4703 / NBRC 107858</strain>
    </source>
</reference>
<dbReference type="SUPFAM" id="SSF47336">
    <property type="entry name" value="ACP-like"/>
    <property type="match status" value="1"/>
</dbReference>
<dbReference type="InterPro" id="IPR016035">
    <property type="entry name" value="Acyl_Trfase/lysoPLipase"/>
</dbReference>
<dbReference type="Gene3D" id="3.40.366.10">
    <property type="entry name" value="Malonyl-Coenzyme A Acyl Carrier Protein, domain 2"/>
    <property type="match status" value="1"/>
</dbReference>
<dbReference type="InterPro" id="IPR036736">
    <property type="entry name" value="ACP-like_sf"/>
</dbReference>
<dbReference type="InterPro" id="IPR001227">
    <property type="entry name" value="Ac_transferase_dom_sf"/>
</dbReference>
<dbReference type="Proteomes" id="UP000031523">
    <property type="component" value="Chromosome"/>
</dbReference>
<feature type="region of interest" description="Disordered" evidence="7">
    <location>
        <begin position="1252"/>
        <end position="1272"/>
    </location>
</feature>
<dbReference type="Pfam" id="PF02801">
    <property type="entry name" value="Ketoacyl-synt_C"/>
    <property type="match status" value="1"/>
</dbReference>